<comment type="caution">
    <text evidence="1">The sequence shown here is derived from an EMBL/GenBank/DDBJ whole genome shotgun (WGS) entry which is preliminary data.</text>
</comment>
<evidence type="ECO:0000313" key="2">
    <source>
        <dbReference type="Proteomes" id="UP001145114"/>
    </source>
</evidence>
<feature type="non-terminal residue" evidence="1">
    <location>
        <position position="148"/>
    </location>
</feature>
<accession>A0ACC1HNG8</accession>
<sequence length="148" mass="16735">MRAIITRSICPLARTQIARRLASYDTSSSNSSSSKYNREAYIDPGPQIGEYPNLPWINAQTRPQLGWWDRQMRRNFGEPLHEHDEQFNMWSPTNYPSPGVGTSLKHWAVVVSLAVGGATLIAYTRPEAPVVPRYFPYDGLVEELGGRK</sequence>
<keyword evidence="2" id="KW-1185">Reference proteome</keyword>
<reference evidence="1" key="1">
    <citation type="submission" date="2022-06" db="EMBL/GenBank/DDBJ databases">
        <title>Phylogenomic reconstructions and comparative analyses of Kickxellomycotina fungi.</title>
        <authorList>
            <person name="Reynolds N.K."/>
            <person name="Stajich J.E."/>
            <person name="Barry K."/>
            <person name="Grigoriev I.V."/>
            <person name="Crous P."/>
            <person name="Smith M.E."/>
        </authorList>
    </citation>
    <scope>NUCLEOTIDE SEQUENCE</scope>
    <source>
        <strain evidence="1">RSA 2271</strain>
    </source>
</reference>
<dbReference type="EMBL" id="JAMZIH010002000">
    <property type="protein sequence ID" value="KAJ1677747.1"/>
    <property type="molecule type" value="Genomic_DNA"/>
</dbReference>
<name>A0ACC1HNG8_9FUNG</name>
<evidence type="ECO:0000313" key="1">
    <source>
        <dbReference type="EMBL" id="KAJ1677747.1"/>
    </source>
</evidence>
<proteinExistence type="predicted"/>
<gene>
    <name evidence="1" type="ORF">EV182_005522</name>
</gene>
<organism evidence="1 2">
    <name type="scientific">Spiromyces aspiralis</name>
    <dbReference type="NCBI Taxonomy" id="68401"/>
    <lineage>
        <taxon>Eukaryota</taxon>
        <taxon>Fungi</taxon>
        <taxon>Fungi incertae sedis</taxon>
        <taxon>Zoopagomycota</taxon>
        <taxon>Kickxellomycotina</taxon>
        <taxon>Kickxellomycetes</taxon>
        <taxon>Kickxellales</taxon>
        <taxon>Kickxellaceae</taxon>
        <taxon>Spiromyces</taxon>
    </lineage>
</organism>
<dbReference type="Proteomes" id="UP001145114">
    <property type="component" value="Unassembled WGS sequence"/>
</dbReference>
<protein>
    <submittedName>
        <fullName evidence="1">Uncharacterized protein</fullName>
    </submittedName>
</protein>